<dbReference type="GO" id="GO:0016855">
    <property type="term" value="F:racemase and epimerase activity, acting on amino acids and derivatives"/>
    <property type="evidence" value="ECO:0007669"/>
    <property type="project" value="InterPro"/>
</dbReference>
<dbReference type="GeneID" id="24922451"/>
<evidence type="ECO:0000313" key="2">
    <source>
        <dbReference type="Proteomes" id="UP000008312"/>
    </source>
</evidence>
<dbReference type="EMBL" id="FN668643">
    <property type="protein sequence ID" value="CBK21631.2"/>
    <property type="molecule type" value="Genomic_DNA"/>
</dbReference>
<keyword evidence="2" id="KW-1185">Reference proteome</keyword>
<organism evidence="1">
    <name type="scientific">Blastocystis hominis</name>
    <dbReference type="NCBI Taxonomy" id="12968"/>
    <lineage>
        <taxon>Eukaryota</taxon>
        <taxon>Sar</taxon>
        <taxon>Stramenopiles</taxon>
        <taxon>Bigyra</taxon>
        <taxon>Opalozoa</taxon>
        <taxon>Opalinata</taxon>
        <taxon>Blastocystidae</taxon>
        <taxon>Blastocystis</taxon>
    </lineage>
</organism>
<dbReference type="Gene3D" id="3.40.50.1860">
    <property type="match status" value="2"/>
</dbReference>
<dbReference type="RefSeq" id="XP_012895679.1">
    <property type="nucleotide sequence ID" value="XM_013040225.1"/>
</dbReference>
<dbReference type="OrthoDB" id="187836at2759"/>
<gene>
    <name evidence="1" type="ORF">GSBLH_T00006326001</name>
</gene>
<dbReference type="InterPro" id="IPR001920">
    <property type="entry name" value="Asp/Glu_race"/>
</dbReference>
<dbReference type="AlphaFoldDB" id="D8M0P2"/>
<reference evidence="1" key="1">
    <citation type="submission" date="2010-02" db="EMBL/GenBank/DDBJ databases">
        <title>Sequencing and annotation of the Blastocystis hominis genome.</title>
        <authorList>
            <person name="Wincker P."/>
        </authorList>
    </citation>
    <scope>NUCLEOTIDE SEQUENCE</scope>
    <source>
        <strain evidence="1">Singapore isolate B</strain>
    </source>
</reference>
<proteinExistence type="predicted"/>
<name>D8M0P2_BLAHO</name>
<sequence length="172" mass="19426">MGPMAGIECYKYVLENTTTNGTDQDNLNSLIISYPRSIGNRVDYVLGKSCKNPGESVLDFLQSQLECIVRTYKRVVIGVACITFHCPSVFSVFQQGVKSRFPEVELVSIISATVEFVRTLYPHLRRVGIMSTDGTRHVRPFEDDMSKQGISLVYLNDDQQSIITSCIFNEQW</sequence>
<accession>D8M0P2</accession>
<dbReference type="SUPFAM" id="SSF53681">
    <property type="entry name" value="Aspartate/glutamate racemase"/>
    <property type="match status" value="1"/>
</dbReference>
<protein>
    <submittedName>
        <fullName evidence="1">Uncharacterized protein</fullName>
    </submittedName>
</protein>
<dbReference type="InParanoid" id="D8M0P2"/>
<evidence type="ECO:0000313" key="1">
    <source>
        <dbReference type="EMBL" id="CBK21631.2"/>
    </source>
</evidence>
<dbReference type="Proteomes" id="UP000008312">
    <property type="component" value="Unassembled WGS sequence"/>
</dbReference>